<feature type="region of interest" description="Disordered" evidence="1">
    <location>
        <begin position="194"/>
        <end position="223"/>
    </location>
</feature>
<dbReference type="Proteomes" id="UP000254925">
    <property type="component" value="Unassembled WGS sequence"/>
</dbReference>
<dbReference type="InterPro" id="IPR009282">
    <property type="entry name" value="DUF937"/>
</dbReference>
<protein>
    <submittedName>
        <fullName evidence="2">Uncharacterized protein DUF937</fullName>
    </submittedName>
</protein>
<gene>
    <name evidence="2" type="ORF">DES45_106376</name>
</gene>
<dbReference type="AlphaFoldDB" id="A0A370HJ56"/>
<proteinExistence type="predicted"/>
<comment type="caution">
    <text evidence="2">The sequence shown here is derived from an EMBL/GenBank/DDBJ whole genome shotgun (WGS) entry which is preliminary data.</text>
</comment>
<evidence type="ECO:0000313" key="3">
    <source>
        <dbReference type="Proteomes" id="UP000254925"/>
    </source>
</evidence>
<keyword evidence="3" id="KW-1185">Reference proteome</keyword>
<feature type="region of interest" description="Disordered" evidence="1">
    <location>
        <begin position="147"/>
        <end position="166"/>
    </location>
</feature>
<accession>A0A370HJ56</accession>
<sequence length="245" mass="27224">MFNWFDLMRQAQTSAAFSMLANQYQLSSEQTQKAMAALLPAFAMGLQHAGAPNDPGRLMQSMMSSAYQNFWQGAGQAFSSQAQQEGRRMLDQLFGSDEVTRRVAHQAADYVGVSVETMQQILPLMTGILAGGMYQWMAQQGRAFQATVPQSPAAPPPSSDNPTDPWGQLWAIWMKAATPEKKPEPHPFEELMAAFMPPQTKPPQPQQPPPPAPWAEMMETGRDMQQQYLASLQSIFEEASKKPEK</sequence>
<evidence type="ECO:0000256" key="1">
    <source>
        <dbReference type="SAM" id="MobiDB-lite"/>
    </source>
</evidence>
<dbReference type="Pfam" id="PF06078">
    <property type="entry name" value="DUF937"/>
    <property type="match status" value="1"/>
</dbReference>
<dbReference type="RefSeq" id="WP_170151541.1">
    <property type="nucleotide sequence ID" value="NZ_QQBB01000006.1"/>
</dbReference>
<feature type="compositionally biased region" description="Pro residues" evidence="1">
    <location>
        <begin position="199"/>
        <end position="213"/>
    </location>
</feature>
<evidence type="ECO:0000313" key="2">
    <source>
        <dbReference type="EMBL" id="RDI58062.1"/>
    </source>
</evidence>
<name>A0A370HJ56_9HYPH</name>
<dbReference type="EMBL" id="QQBB01000006">
    <property type="protein sequence ID" value="RDI58062.1"/>
    <property type="molecule type" value="Genomic_DNA"/>
</dbReference>
<reference evidence="2 3" key="1">
    <citation type="submission" date="2018-07" db="EMBL/GenBank/DDBJ databases">
        <title>Genomic Encyclopedia of Type Strains, Phase IV (KMG-IV): sequencing the most valuable type-strain genomes for metagenomic binning, comparative biology and taxonomic classification.</title>
        <authorList>
            <person name="Goeker M."/>
        </authorList>
    </citation>
    <scope>NUCLEOTIDE SEQUENCE [LARGE SCALE GENOMIC DNA]</scope>
    <source>
        <strain evidence="2 3">DSM 14364</strain>
    </source>
</reference>
<organism evidence="2 3">
    <name type="scientific">Microvirga subterranea</name>
    <dbReference type="NCBI Taxonomy" id="186651"/>
    <lineage>
        <taxon>Bacteria</taxon>
        <taxon>Pseudomonadati</taxon>
        <taxon>Pseudomonadota</taxon>
        <taxon>Alphaproteobacteria</taxon>
        <taxon>Hyphomicrobiales</taxon>
        <taxon>Methylobacteriaceae</taxon>
        <taxon>Microvirga</taxon>
    </lineage>
</organism>